<dbReference type="AlphaFoldDB" id="A0A9P8AAI0"/>
<dbReference type="EMBL" id="JAIFTL010000042">
    <property type="protein sequence ID" value="KAG9325364.1"/>
    <property type="molecule type" value="Genomic_DNA"/>
</dbReference>
<dbReference type="PROSITE" id="PS51037">
    <property type="entry name" value="YEATS"/>
    <property type="match status" value="1"/>
</dbReference>
<dbReference type="Gene3D" id="2.60.40.1970">
    <property type="entry name" value="YEATS domain"/>
    <property type="match status" value="1"/>
</dbReference>
<organism evidence="5 6">
    <name type="scientific">Mortierella alpina</name>
    <name type="common">Oleaginous fungus</name>
    <name type="synonym">Mortierella renispora</name>
    <dbReference type="NCBI Taxonomy" id="64518"/>
    <lineage>
        <taxon>Eukaryota</taxon>
        <taxon>Fungi</taxon>
        <taxon>Fungi incertae sedis</taxon>
        <taxon>Mucoromycota</taxon>
        <taxon>Mortierellomycotina</taxon>
        <taxon>Mortierellomycetes</taxon>
        <taxon>Mortierellales</taxon>
        <taxon>Mortierellaceae</taxon>
        <taxon>Mortierella</taxon>
    </lineage>
</organism>
<dbReference type="InterPro" id="IPR005033">
    <property type="entry name" value="YEATS"/>
</dbReference>
<protein>
    <recommendedName>
        <fullName evidence="4">YEATS domain-containing protein</fullName>
    </recommendedName>
</protein>
<comment type="subcellular location">
    <subcellularLocation>
        <location evidence="2">Nucleus</location>
    </subcellularLocation>
</comment>
<feature type="region of interest" description="Disordered" evidence="3">
    <location>
        <begin position="141"/>
        <end position="192"/>
    </location>
</feature>
<dbReference type="GO" id="GO:0005634">
    <property type="term" value="C:nucleus"/>
    <property type="evidence" value="ECO:0007669"/>
    <property type="project" value="UniProtKB-SubCell"/>
</dbReference>
<dbReference type="Proteomes" id="UP000717515">
    <property type="component" value="Unassembled WGS sequence"/>
</dbReference>
<sequence length="275" mass="31746">MPQQKTIRKEIKVVTDQNIVKGQKQNGFPMRKWKISLMGISANGEEETMPYVDYVEYILHHTFEQPLRKVTEYPFVLQEKGWGEFDMKIMIHFVEKSVSPFVLDHDLNFQSTHYEIPQTLTFKPDQKASFLKLLNLPASHASQRESSNDSTGDAASHKRRRDALVREKAKRVKDDRSSDDESQSSSAAASGDEWGDKIDVHVLAKKFQLLQPEDLVELVQLVKANQTSEMYVKEDGEGKAFGYLLFFTGEFHIDLRTLGDELLTELWQFCERKLE</sequence>
<dbReference type="Pfam" id="PF03366">
    <property type="entry name" value="YEATS"/>
    <property type="match status" value="1"/>
</dbReference>
<feature type="compositionally biased region" description="Basic and acidic residues" evidence="3">
    <location>
        <begin position="162"/>
        <end position="176"/>
    </location>
</feature>
<dbReference type="InterPro" id="IPR055129">
    <property type="entry name" value="YEATS_dom"/>
</dbReference>
<keyword evidence="1 2" id="KW-0539">Nucleus</keyword>
<comment type="caution">
    <text evidence="5">The sequence shown here is derived from an EMBL/GenBank/DDBJ whole genome shotgun (WGS) entry which is preliminary data.</text>
</comment>
<evidence type="ECO:0000256" key="2">
    <source>
        <dbReference type="PROSITE-ProRule" id="PRU00376"/>
    </source>
</evidence>
<dbReference type="CDD" id="cd16905">
    <property type="entry name" value="YEATS_Taf14_like"/>
    <property type="match status" value="1"/>
</dbReference>
<accession>A0A9P8AAI0</accession>
<feature type="compositionally biased region" description="Low complexity" evidence="3">
    <location>
        <begin position="183"/>
        <end position="192"/>
    </location>
</feature>
<evidence type="ECO:0000256" key="3">
    <source>
        <dbReference type="SAM" id="MobiDB-lite"/>
    </source>
</evidence>
<proteinExistence type="predicted"/>
<evidence type="ECO:0000256" key="1">
    <source>
        <dbReference type="ARBA" id="ARBA00023242"/>
    </source>
</evidence>
<name>A0A9P8AAI0_MORAP</name>
<dbReference type="GO" id="GO:0006355">
    <property type="term" value="P:regulation of DNA-templated transcription"/>
    <property type="evidence" value="ECO:0007669"/>
    <property type="project" value="InterPro"/>
</dbReference>
<dbReference type="GO" id="GO:0000785">
    <property type="term" value="C:chromatin"/>
    <property type="evidence" value="ECO:0007669"/>
    <property type="project" value="UniProtKB-ARBA"/>
</dbReference>
<feature type="domain" description="YEATS" evidence="4">
    <location>
        <begin position="1"/>
        <end position="136"/>
    </location>
</feature>
<dbReference type="PANTHER" id="PTHR23195">
    <property type="entry name" value="YEATS DOMAIN"/>
    <property type="match status" value="1"/>
</dbReference>
<evidence type="ECO:0000259" key="4">
    <source>
        <dbReference type="PROSITE" id="PS51037"/>
    </source>
</evidence>
<evidence type="ECO:0000313" key="5">
    <source>
        <dbReference type="EMBL" id="KAG9325364.1"/>
    </source>
</evidence>
<dbReference type="InterPro" id="IPR038704">
    <property type="entry name" value="YEAST_sf"/>
</dbReference>
<evidence type="ECO:0000313" key="6">
    <source>
        <dbReference type="Proteomes" id="UP000717515"/>
    </source>
</evidence>
<reference evidence="5" key="1">
    <citation type="submission" date="2021-07" db="EMBL/GenBank/DDBJ databases">
        <title>Draft genome of Mortierella alpina, strain LL118, isolated from an aspen leaf litter sample.</title>
        <authorList>
            <person name="Yang S."/>
            <person name="Vinatzer B.A."/>
        </authorList>
    </citation>
    <scope>NUCLEOTIDE SEQUENCE</scope>
    <source>
        <strain evidence="5">LL118</strain>
    </source>
</reference>
<gene>
    <name evidence="5" type="ORF">KVV02_004139</name>
</gene>